<sequence length="217" mass="23340">MDHAASIVASYPDAFPPLDSCPPITSQHNHSALPICDISSPITTTTTTTPSTPDSLFKIHYDTPLYTEINIPLPRLPPPRNPVRNTNLTSATSSSPTSPTAQAAPRGRSKTLSSLSRFRTRRSSSTSSTPSSPAYALKTARQSTDAPRTPRKETVKSREVNALMDLRHQGRKGRSGTIDALAVVPAVLVLSAELFTPGEKGGRRKDSGVGRWEDGIR</sequence>
<protein>
    <submittedName>
        <fullName evidence="2">Uncharacterized protein</fullName>
    </submittedName>
</protein>
<name>W7EQ03_BIPV3</name>
<keyword evidence="3" id="KW-1185">Reference proteome</keyword>
<gene>
    <name evidence="2" type="ORF">COCVIDRAFT_21928</name>
</gene>
<dbReference type="OrthoDB" id="3799784at2759"/>
<feature type="region of interest" description="Disordered" evidence="1">
    <location>
        <begin position="197"/>
        <end position="217"/>
    </location>
</feature>
<proteinExistence type="predicted"/>
<dbReference type="Proteomes" id="UP000054337">
    <property type="component" value="Unassembled WGS sequence"/>
</dbReference>
<accession>W7EQ03</accession>
<dbReference type="EMBL" id="KI968693">
    <property type="protein sequence ID" value="EUN32468.1"/>
    <property type="molecule type" value="Genomic_DNA"/>
</dbReference>
<dbReference type="HOGENOM" id="CLU_105490_0_0_1"/>
<dbReference type="AlphaFoldDB" id="W7EQ03"/>
<organism evidence="2 3">
    <name type="scientific">Bipolaris victoriae (strain FI3)</name>
    <name type="common">Victoria blight of oats agent</name>
    <name type="synonym">Cochliobolus victoriae</name>
    <dbReference type="NCBI Taxonomy" id="930091"/>
    <lineage>
        <taxon>Eukaryota</taxon>
        <taxon>Fungi</taxon>
        <taxon>Dikarya</taxon>
        <taxon>Ascomycota</taxon>
        <taxon>Pezizomycotina</taxon>
        <taxon>Dothideomycetes</taxon>
        <taxon>Pleosporomycetidae</taxon>
        <taxon>Pleosporales</taxon>
        <taxon>Pleosporineae</taxon>
        <taxon>Pleosporaceae</taxon>
        <taxon>Bipolaris</taxon>
    </lineage>
</organism>
<feature type="region of interest" description="Disordered" evidence="1">
    <location>
        <begin position="71"/>
        <end position="156"/>
    </location>
</feature>
<evidence type="ECO:0000313" key="3">
    <source>
        <dbReference type="Proteomes" id="UP000054337"/>
    </source>
</evidence>
<dbReference type="GeneID" id="26252812"/>
<dbReference type="RefSeq" id="XP_014562050.1">
    <property type="nucleotide sequence ID" value="XM_014706564.1"/>
</dbReference>
<evidence type="ECO:0000256" key="1">
    <source>
        <dbReference type="SAM" id="MobiDB-lite"/>
    </source>
</evidence>
<feature type="compositionally biased region" description="Low complexity" evidence="1">
    <location>
        <begin position="89"/>
        <end position="133"/>
    </location>
</feature>
<evidence type="ECO:0000313" key="2">
    <source>
        <dbReference type="EMBL" id="EUN32468.1"/>
    </source>
</evidence>
<reference evidence="2 3" key="1">
    <citation type="journal article" date="2013" name="PLoS Genet.">
        <title>Comparative genome structure, secondary metabolite, and effector coding capacity across Cochliobolus pathogens.</title>
        <authorList>
            <person name="Condon B.J."/>
            <person name="Leng Y."/>
            <person name="Wu D."/>
            <person name="Bushley K.E."/>
            <person name="Ohm R.A."/>
            <person name="Otillar R."/>
            <person name="Martin J."/>
            <person name="Schackwitz W."/>
            <person name="Grimwood J."/>
            <person name="MohdZainudin N."/>
            <person name="Xue C."/>
            <person name="Wang R."/>
            <person name="Manning V.A."/>
            <person name="Dhillon B."/>
            <person name="Tu Z.J."/>
            <person name="Steffenson B.J."/>
            <person name="Salamov A."/>
            <person name="Sun H."/>
            <person name="Lowry S."/>
            <person name="LaButti K."/>
            <person name="Han J."/>
            <person name="Copeland A."/>
            <person name="Lindquist E."/>
            <person name="Barry K."/>
            <person name="Schmutz J."/>
            <person name="Baker S.E."/>
            <person name="Ciuffetti L.M."/>
            <person name="Grigoriev I.V."/>
            <person name="Zhong S."/>
            <person name="Turgeon B.G."/>
        </authorList>
    </citation>
    <scope>NUCLEOTIDE SEQUENCE [LARGE SCALE GENOMIC DNA]</scope>
    <source>
        <strain evidence="2 3">FI3</strain>
    </source>
</reference>
<feature type="compositionally biased region" description="Basic and acidic residues" evidence="1">
    <location>
        <begin position="200"/>
        <end position="217"/>
    </location>
</feature>